<evidence type="ECO:0000313" key="1">
    <source>
        <dbReference type="EMBL" id="QTX13846.1"/>
    </source>
</evidence>
<reference evidence="1" key="1">
    <citation type="submission" date="2020-01" db="EMBL/GenBank/DDBJ databases">
        <authorList>
            <person name="Qin S."/>
        </authorList>
    </citation>
    <scope>NUCLEOTIDE SEQUENCE</scope>
    <source>
        <strain evidence="1">CVir17-16-YZ6g</strain>
        <plasmid evidence="1">p17-15-vir-like</plasmid>
    </source>
</reference>
<dbReference type="AlphaFoldDB" id="A0A8B0SRL3"/>
<proteinExistence type="predicted"/>
<sequence>MKKKILRSYLRAGNRSQGFLRILLTVLKRALNELHAAGSESRPDPS</sequence>
<dbReference type="EMBL" id="MN956836">
    <property type="protein sequence ID" value="QTX13846.1"/>
    <property type="molecule type" value="Genomic_DNA"/>
</dbReference>
<geneLocation type="plasmid" evidence="1">
    <name>p17-15-vir-like</name>
</geneLocation>
<protein>
    <submittedName>
        <fullName evidence="1">Uncharacterized protein</fullName>
    </submittedName>
</protein>
<name>A0A8B0SRL3_KLEPN</name>
<organism evidence="1">
    <name type="scientific">Klebsiella pneumoniae</name>
    <dbReference type="NCBI Taxonomy" id="573"/>
    <lineage>
        <taxon>Bacteria</taxon>
        <taxon>Pseudomonadati</taxon>
        <taxon>Pseudomonadota</taxon>
        <taxon>Gammaproteobacteria</taxon>
        <taxon>Enterobacterales</taxon>
        <taxon>Enterobacteriaceae</taxon>
        <taxon>Klebsiella/Raoultella group</taxon>
        <taxon>Klebsiella</taxon>
        <taxon>Klebsiella pneumoniae complex</taxon>
    </lineage>
</organism>
<accession>A0A8B0SRL3</accession>
<keyword evidence="1" id="KW-0614">Plasmid</keyword>